<comment type="caution">
    <text evidence="1">The sequence shown here is derived from an EMBL/GenBank/DDBJ whole genome shotgun (WGS) entry which is preliminary data.</text>
</comment>
<dbReference type="AlphaFoldDB" id="A0A412FH45"/>
<dbReference type="RefSeq" id="WP_118126350.1">
    <property type="nucleotide sequence ID" value="NZ_QRUN01000014.1"/>
</dbReference>
<evidence type="ECO:0000313" key="1">
    <source>
        <dbReference type="EMBL" id="RGR67464.1"/>
    </source>
</evidence>
<gene>
    <name evidence="1" type="ORF">DWY29_10460</name>
</gene>
<name>A0A412FH45_9FIRM</name>
<reference evidence="1 2" key="1">
    <citation type="submission" date="2018-08" db="EMBL/GenBank/DDBJ databases">
        <title>A genome reference for cultivated species of the human gut microbiota.</title>
        <authorList>
            <person name="Zou Y."/>
            <person name="Xue W."/>
            <person name="Luo G."/>
        </authorList>
    </citation>
    <scope>NUCLEOTIDE SEQUENCE [LARGE SCALE GENOMIC DNA]</scope>
    <source>
        <strain evidence="1 2">AF24-4</strain>
    </source>
</reference>
<accession>A0A412FH45</accession>
<organism evidence="1 2">
    <name type="scientific">Roseburia inulinivorans</name>
    <dbReference type="NCBI Taxonomy" id="360807"/>
    <lineage>
        <taxon>Bacteria</taxon>
        <taxon>Bacillati</taxon>
        <taxon>Bacillota</taxon>
        <taxon>Clostridia</taxon>
        <taxon>Lachnospirales</taxon>
        <taxon>Lachnospiraceae</taxon>
        <taxon>Roseburia</taxon>
    </lineage>
</organism>
<proteinExistence type="predicted"/>
<protein>
    <submittedName>
        <fullName evidence="1">Uncharacterized protein</fullName>
    </submittedName>
</protein>
<sequence length="196" mass="22893">MHNVQQRQRLIPLSVYKQELAKCQLGDNIANHMGYIFNIILYDKFGLTFRQLTNFYNKVVSRRMAWQDDDNNELTSEKLLKYCIEKKIDATGFIKSIPMSHKLYMADIGKNRAVLGATVNIDSAFLSTLLLTIPVLKETYKFSNEKINEFMKWVAFYIDSYCRKQPGCKEHYCSDQIIRQSFIEDEHWDIVAGKAV</sequence>
<dbReference type="Proteomes" id="UP000285820">
    <property type="component" value="Unassembled WGS sequence"/>
</dbReference>
<evidence type="ECO:0000313" key="2">
    <source>
        <dbReference type="Proteomes" id="UP000285820"/>
    </source>
</evidence>
<dbReference type="EMBL" id="QRUN01000014">
    <property type="protein sequence ID" value="RGR67464.1"/>
    <property type="molecule type" value="Genomic_DNA"/>
</dbReference>